<reference evidence="10" key="3">
    <citation type="submission" date="2020-03" db="EMBL/GenBank/DDBJ databases">
        <title>Sequencing and Assembly of Multiple Reported Metal-Biooxidizing Members of the Extremely Thermoacidophilic Archaeal Family Sulfolobaceae.</title>
        <authorList>
            <person name="Counts J.A."/>
            <person name="Kelly R.M."/>
        </authorList>
    </citation>
    <scope>NUCLEOTIDE SEQUENCE [LARGE SCALE GENOMIC DNA]</scope>
    <source>
        <strain evidence="10">HO1-1</strain>
    </source>
</reference>
<protein>
    <submittedName>
        <fullName evidence="9">MFS transporter</fullName>
    </submittedName>
</protein>
<dbReference type="Pfam" id="PF07690">
    <property type="entry name" value="MFS_1"/>
    <property type="match status" value="1"/>
</dbReference>
<feature type="transmembrane region" description="Helical" evidence="7">
    <location>
        <begin position="177"/>
        <end position="195"/>
    </location>
</feature>
<keyword evidence="6 7" id="KW-0472">Membrane</keyword>
<dbReference type="Proteomes" id="UP000247586">
    <property type="component" value="Chromosome"/>
</dbReference>
<evidence type="ECO:0000313" key="9">
    <source>
        <dbReference type="EMBL" id="AWS00347.1"/>
    </source>
</evidence>
<feature type="transmembrane region" description="Helical" evidence="7">
    <location>
        <begin position="430"/>
        <end position="448"/>
    </location>
</feature>
<accession>A0A2U9IWD4</accession>
<dbReference type="CDD" id="cd17321">
    <property type="entry name" value="MFS_MMR_MDR_like"/>
    <property type="match status" value="1"/>
</dbReference>
<dbReference type="KEGG" id="mhk:DFR87_12425"/>
<dbReference type="Gene3D" id="1.20.1250.20">
    <property type="entry name" value="MFS general substrate transporter like domains"/>
    <property type="match status" value="2"/>
</dbReference>
<evidence type="ECO:0000256" key="2">
    <source>
        <dbReference type="ARBA" id="ARBA00022448"/>
    </source>
</evidence>
<evidence type="ECO:0000313" key="10">
    <source>
        <dbReference type="Proteomes" id="UP000247586"/>
    </source>
</evidence>
<feature type="transmembrane region" description="Helical" evidence="7">
    <location>
        <begin position="355"/>
        <end position="374"/>
    </location>
</feature>
<feature type="domain" description="Major facilitator superfamily (MFS) profile" evidence="8">
    <location>
        <begin position="13"/>
        <end position="487"/>
    </location>
</feature>
<evidence type="ECO:0000256" key="3">
    <source>
        <dbReference type="ARBA" id="ARBA00022475"/>
    </source>
</evidence>
<feature type="transmembrane region" description="Helical" evidence="7">
    <location>
        <begin position="85"/>
        <end position="104"/>
    </location>
</feature>
<organism evidence="9 10">
    <name type="scientific">Metallosphaera hakonensis JCM 8857 = DSM 7519</name>
    <dbReference type="NCBI Taxonomy" id="1293036"/>
    <lineage>
        <taxon>Archaea</taxon>
        <taxon>Thermoproteota</taxon>
        <taxon>Thermoprotei</taxon>
        <taxon>Sulfolobales</taxon>
        <taxon>Sulfolobaceae</taxon>
        <taxon>Metallosphaera</taxon>
    </lineage>
</organism>
<keyword evidence="10" id="KW-1185">Reference proteome</keyword>
<evidence type="ECO:0000256" key="6">
    <source>
        <dbReference type="ARBA" id="ARBA00023136"/>
    </source>
</evidence>
<feature type="transmembrane region" description="Helical" evidence="7">
    <location>
        <begin position="207"/>
        <end position="232"/>
    </location>
</feature>
<reference evidence="9 10" key="1">
    <citation type="submission" date="2018-05" db="EMBL/GenBank/DDBJ databases">
        <title>Complete Genome Sequences of Extremely Thermoacidophilic, Metal-Mobilizing Type-Strain Members of the Archaeal Family Sulfolobaceae: Acidianus brierleyi DSM-1651T, Acidianus sulfidivorans DSM-18786T, Metallosphaera hakonensis DSM-7519T, and Metallosphaera prunae DSM-10039T.</title>
        <authorList>
            <person name="Counts J.A."/>
            <person name="Kelly R.M."/>
        </authorList>
    </citation>
    <scope>NUCLEOTIDE SEQUENCE [LARGE SCALE GENOMIC DNA]</scope>
    <source>
        <strain evidence="9 10">HO1-1</strain>
    </source>
</reference>
<dbReference type="GO" id="GO:0022857">
    <property type="term" value="F:transmembrane transporter activity"/>
    <property type="evidence" value="ECO:0007669"/>
    <property type="project" value="InterPro"/>
</dbReference>
<keyword evidence="4 7" id="KW-0812">Transmembrane</keyword>
<dbReference type="PANTHER" id="PTHR42718">
    <property type="entry name" value="MAJOR FACILITATOR SUPERFAMILY MULTIDRUG TRANSPORTER MFSC"/>
    <property type="match status" value="1"/>
</dbReference>
<gene>
    <name evidence="9" type="ORF">DFR87_12425</name>
</gene>
<evidence type="ECO:0000256" key="7">
    <source>
        <dbReference type="SAM" id="Phobius"/>
    </source>
</evidence>
<proteinExistence type="predicted"/>
<keyword evidence="5 7" id="KW-1133">Transmembrane helix</keyword>
<dbReference type="EMBL" id="CP029287">
    <property type="protein sequence ID" value="AWS00347.1"/>
    <property type="molecule type" value="Genomic_DNA"/>
</dbReference>
<feature type="transmembrane region" description="Helical" evidence="7">
    <location>
        <begin position="116"/>
        <end position="137"/>
    </location>
</feature>
<feature type="transmembrane region" description="Helical" evidence="7">
    <location>
        <begin position="284"/>
        <end position="312"/>
    </location>
</feature>
<dbReference type="SUPFAM" id="SSF103473">
    <property type="entry name" value="MFS general substrate transporter"/>
    <property type="match status" value="2"/>
</dbReference>
<feature type="transmembrane region" description="Helical" evidence="7">
    <location>
        <begin position="324"/>
        <end position="343"/>
    </location>
</feature>
<feature type="transmembrane region" description="Helical" evidence="7">
    <location>
        <begin position="54"/>
        <end position="73"/>
    </location>
</feature>
<dbReference type="PANTHER" id="PTHR42718:SF46">
    <property type="entry name" value="BLR6921 PROTEIN"/>
    <property type="match status" value="1"/>
</dbReference>
<evidence type="ECO:0000256" key="1">
    <source>
        <dbReference type="ARBA" id="ARBA00004651"/>
    </source>
</evidence>
<dbReference type="InterPro" id="IPR020846">
    <property type="entry name" value="MFS_dom"/>
</dbReference>
<feature type="transmembrane region" description="Helical" evidence="7">
    <location>
        <begin position="244"/>
        <end position="263"/>
    </location>
</feature>
<reference evidence="10" key="2">
    <citation type="submission" date="2020-03" db="EMBL/GenBank/DDBJ databases">
        <title>Complete Genome Sequences of Extremely Thermoacidophilic, Metal-Mobilizing Type-Strain Members of the Archaeal Family Sulfolobaceae: Acidianus brierleyi DSM-1651T, Acidianus sulfidivorans DSM-18786T, Metallosphaera hakonensis DSM-7519T, and Metallosphaera prunae DSM-10039T.</title>
        <authorList>
            <person name="Counts J.A."/>
            <person name="Kelly R.M."/>
        </authorList>
    </citation>
    <scope>NUCLEOTIDE SEQUENCE [LARGE SCALE GENOMIC DNA]</scope>
    <source>
        <strain evidence="10">HO1-1</strain>
    </source>
</reference>
<feature type="transmembrane region" description="Helical" evidence="7">
    <location>
        <begin position="531"/>
        <end position="548"/>
    </location>
</feature>
<evidence type="ECO:0000256" key="4">
    <source>
        <dbReference type="ARBA" id="ARBA00022692"/>
    </source>
</evidence>
<keyword evidence="2" id="KW-0813">Transport</keyword>
<feature type="transmembrane region" description="Helical" evidence="7">
    <location>
        <begin position="21"/>
        <end position="42"/>
    </location>
</feature>
<dbReference type="PROSITE" id="PS50850">
    <property type="entry name" value="MFS"/>
    <property type="match status" value="1"/>
</dbReference>
<name>A0A2U9IWD4_9CREN</name>
<feature type="transmembrane region" description="Helical" evidence="7">
    <location>
        <begin position="380"/>
        <end position="398"/>
    </location>
</feature>
<evidence type="ECO:0000259" key="8">
    <source>
        <dbReference type="PROSITE" id="PS50850"/>
    </source>
</evidence>
<dbReference type="InterPro" id="IPR036259">
    <property type="entry name" value="MFS_trans_sf"/>
</dbReference>
<feature type="transmembrane region" description="Helical" evidence="7">
    <location>
        <begin position="149"/>
        <end position="171"/>
    </location>
</feature>
<sequence>MVSTLIMQYKWIALSNTTLGVLMATINGTITIISLPAIFRGIGINPLAPSSFQYLLWILMGYNVVTATLLLSFGRLSDMYGRVRLYNLGFLVFTVGSILLSLTFGTGDMAGLELVIFRVIQGIGGAFLMANSAAILTDVFPVNERGRALGINQVAALAGSLIGLILGGILSVINWRYVFLVSVPVGVFGTVWSYLKLRETSAKNREGIDWIGNAVFGTGLILVLISMTYALMPYGSAQTGWGNPYVIGSLIAGLGLLALFPFLETRVKYPMFRMELFRIRLFTAANFAGFLRSIGYGGLMIMIVIFLQGIWLPLHGYSYSETPFWAGIYTIPLMIGFVSAGPVSGWLSDKYGSRGLATAGMIIVGLGFLALSTLPYDFSYPVFGAIIFMMGVGNGMFASPNTSSIMSSVPAKHRGAASGMRSTLQNTGQTVSIAIFFTIVILSLSSSLGPSLAHALTQAGAPQLSPYVQKVPVTGALFAAFLGYDPVKALLGTLPPSVASQIPASAISIMEQRTWFPSAIAPSFMLALRETFYFGAILSFVAAAASVLRGKAKISEEVVQYNAEKTRR</sequence>
<evidence type="ECO:0000256" key="5">
    <source>
        <dbReference type="ARBA" id="ARBA00022989"/>
    </source>
</evidence>
<dbReference type="GO" id="GO:0005886">
    <property type="term" value="C:plasma membrane"/>
    <property type="evidence" value="ECO:0007669"/>
    <property type="project" value="UniProtKB-SubCell"/>
</dbReference>
<dbReference type="STRING" id="1293036.GCA_001315825_02286"/>
<dbReference type="AlphaFoldDB" id="A0A2U9IWD4"/>
<comment type="subcellular location">
    <subcellularLocation>
        <location evidence="1">Cell membrane</location>
        <topology evidence="1">Multi-pass membrane protein</topology>
    </subcellularLocation>
</comment>
<dbReference type="InterPro" id="IPR011701">
    <property type="entry name" value="MFS"/>
</dbReference>
<keyword evidence="3" id="KW-1003">Cell membrane</keyword>